<name>A0A061RNX2_9CHLO</name>
<evidence type="ECO:0000256" key="1">
    <source>
        <dbReference type="SAM" id="MobiDB-lite"/>
    </source>
</evidence>
<dbReference type="EMBL" id="GBEZ01012230">
    <property type="protein sequence ID" value="JAC73638.1"/>
    <property type="molecule type" value="Transcribed_RNA"/>
</dbReference>
<organism evidence="2">
    <name type="scientific">Tetraselmis sp. GSL018</name>
    <dbReference type="NCBI Taxonomy" id="582737"/>
    <lineage>
        <taxon>Eukaryota</taxon>
        <taxon>Viridiplantae</taxon>
        <taxon>Chlorophyta</taxon>
        <taxon>core chlorophytes</taxon>
        <taxon>Chlorodendrophyceae</taxon>
        <taxon>Chlorodendrales</taxon>
        <taxon>Chlorodendraceae</taxon>
        <taxon>Tetraselmis</taxon>
    </lineage>
</organism>
<accession>A0A061RNX2</accession>
<feature type="non-terminal residue" evidence="2">
    <location>
        <position position="1"/>
    </location>
</feature>
<gene>
    <name evidence="2" type="ORF">TSPGSL018_28298</name>
</gene>
<evidence type="ECO:0000313" key="2">
    <source>
        <dbReference type="EMBL" id="JAC73638.1"/>
    </source>
</evidence>
<proteinExistence type="predicted"/>
<dbReference type="AlphaFoldDB" id="A0A061RNX2"/>
<reference evidence="2" key="1">
    <citation type="submission" date="2014-05" db="EMBL/GenBank/DDBJ databases">
        <title>The transcriptome of the halophilic microalga Tetraselmis sp. GSL018 isolated from the Great Salt Lake, Utah.</title>
        <authorList>
            <person name="Jinkerson R.E."/>
            <person name="D'Adamo S."/>
            <person name="Posewitz M.C."/>
        </authorList>
    </citation>
    <scope>NUCLEOTIDE SEQUENCE</scope>
    <source>
        <strain evidence="2">GSL018</strain>
    </source>
</reference>
<protein>
    <submittedName>
        <fullName evidence="2">Uncharacterized protein</fullName>
    </submittedName>
</protein>
<feature type="region of interest" description="Disordered" evidence="1">
    <location>
        <begin position="1"/>
        <end position="26"/>
    </location>
</feature>
<sequence>GQAGGSYRWGLSRGADPLSPPRLPSTAVRDPFPLRIPCLNAGIRGGRGGAGSLAKMAAFLVHARSRTNRSHAEFAAYRQSSESPCCWISRAVRKSFITASSDSSAESG</sequence>